<dbReference type="EMBL" id="CP000774">
    <property type="protein sequence ID" value="ABS61724.1"/>
    <property type="molecule type" value="Genomic_DNA"/>
</dbReference>
<reference evidence="1 2" key="1">
    <citation type="journal article" date="2011" name="Stand. Genomic Sci.">
        <title>Complete genome sequence of Parvibaculum lavamentivorans type strain (DS-1(T)).</title>
        <authorList>
            <person name="Schleheck D."/>
            <person name="Weiss M."/>
            <person name="Pitluck S."/>
            <person name="Bruce D."/>
            <person name="Land M.L."/>
            <person name="Han S."/>
            <person name="Saunders E."/>
            <person name="Tapia R."/>
            <person name="Detter C."/>
            <person name="Brettin T."/>
            <person name="Han J."/>
            <person name="Woyke T."/>
            <person name="Goodwin L."/>
            <person name="Pennacchio L."/>
            <person name="Nolan M."/>
            <person name="Cook A.M."/>
            <person name="Kjelleberg S."/>
            <person name="Thomas T."/>
        </authorList>
    </citation>
    <scope>NUCLEOTIDE SEQUENCE [LARGE SCALE GENOMIC DNA]</scope>
    <source>
        <strain evidence="2">DS-1 / DSM 13023 / NCIMB 13966</strain>
    </source>
</reference>
<name>A7HP91_PARL1</name>
<dbReference type="STRING" id="402881.Plav_0101"/>
<dbReference type="Proteomes" id="UP000006377">
    <property type="component" value="Chromosome"/>
</dbReference>
<proteinExistence type="predicted"/>
<evidence type="ECO:0000313" key="2">
    <source>
        <dbReference type="Proteomes" id="UP000006377"/>
    </source>
</evidence>
<dbReference type="HOGENOM" id="CLU_2555213_0_0_5"/>
<protein>
    <submittedName>
        <fullName evidence="1">Uncharacterized protein</fullName>
    </submittedName>
</protein>
<keyword evidence="2" id="KW-1185">Reference proteome</keyword>
<dbReference type="AlphaFoldDB" id="A7HP91"/>
<organism evidence="1 2">
    <name type="scientific">Parvibaculum lavamentivorans (strain DS-1 / DSM 13023 / NCIMB 13966)</name>
    <dbReference type="NCBI Taxonomy" id="402881"/>
    <lineage>
        <taxon>Bacteria</taxon>
        <taxon>Pseudomonadati</taxon>
        <taxon>Pseudomonadota</taxon>
        <taxon>Alphaproteobacteria</taxon>
        <taxon>Hyphomicrobiales</taxon>
        <taxon>Parvibaculaceae</taxon>
        <taxon>Parvibaculum</taxon>
    </lineage>
</organism>
<dbReference type="KEGG" id="pla:Plav_0101"/>
<evidence type="ECO:0000313" key="1">
    <source>
        <dbReference type="EMBL" id="ABS61724.1"/>
    </source>
</evidence>
<accession>A7HP91</accession>
<gene>
    <name evidence="1" type="ordered locus">Plav_0101</name>
</gene>
<dbReference type="OrthoDB" id="8569749at2"/>
<sequence>MVNRKDIEARINERTNQILKYAELAIPNERTFEFFRSCVLDALGHKGLRSDITALLDHGGKDGLEAWNGMGRSHTGRKGGAP</sequence>
<dbReference type="RefSeq" id="WP_011995015.1">
    <property type="nucleotide sequence ID" value="NC_009719.1"/>
</dbReference>